<dbReference type="GO" id="GO:0009506">
    <property type="term" value="C:plasmodesma"/>
    <property type="evidence" value="ECO:0007669"/>
    <property type="project" value="UniProtKB-ARBA"/>
</dbReference>
<dbReference type="PROSITE" id="PS00587">
    <property type="entry name" value="GLYCOSYL_HYDROL_F17"/>
    <property type="match status" value="1"/>
</dbReference>
<evidence type="ECO:0000313" key="17">
    <source>
        <dbReference type="EMBL" id="EFJ35670.1"/>
    </source>
</evidence>
<dbReference type="PANTHER" id="PTHR32227">
    <property type="entry name" value="GLUCAN ENDO-1,3-BETA-GLUCOSIDASE BG1-RELATED-RELATED"/>
    <property type="match status" value="1"/>
</dbReference>
<evidence type="ECO:0000256" key="15">
    <source>
        <dbReference type="RuleBase" id="RU004336"/>
    </source>
</evidence>
<dbReference type="OMA" id="GSCIYNV"/>
<dbReference type="HOGENOM" id="CLU_024953_3_3_1"/>
<sequence>MISADAAIGVCYGRMADNLPSPQKAVQLMQSQGISKVRLFSPDADALTALANSNIDVMVGVPNTELQGIAQSQSSATAWVATNLLPHLPATRITAIAAGSEVLTAATDDDAYLLSAMQNLYTALQNAALDRSIKISTPHAMGVIANSFPPSSATFDARFAPLLSPILDFIANTGSFFMLNAYPYYAYRNSAATTALDFALLQPSAAGFTDPGSGLHYGDLLSAQLDAAFYALAAMGHRSLAIVVTETGWPSMGGAGETRIVNLQNAATYNNNVLRVAMSGQGTPFRPGQITDVYIFELFNENQRPGPTANRNWGLFRPDGSKFYSIGGFGGYAGGGTGGGAGGAAGNSPGVIELNRTFCIAAANGNFNTLQANLDWVCGQQQVDCSPVQPGGRCYQPDTVASHASYVFNAYFQLNGMSPNACQFNGVSVITTMDPSEFSRDYTLFFLGDSCLTFMSLLAGYNRCIYIGR</sequence>
<keyword evidence="5" id="KW-1003">Cell membrane</keyword>
<dbReference type="SUPFAM" id="SSF51445">
    <property type="entry name" value="(Trans)glycosidases"/>
    <property type="match status" value="1"/>
</dbReference>
<evidence type="ECO:0000256" key="8">
    <source>
        <dbReference type="ARBA" id="ARBA00022801"/>
    </source>
</evidence>
<dbReference type="GO" id="GO:0098552">
    <property type="term" value="C:side of membrane"/>
    <property type="evidence" value="ECO:0007669"/>
    <property type="project" value="UniProtKB-KW"/>
</dbReference>
<comment type="catalytic activity">
    <reaction evidence="1">
        <text>Hydrolysis of (1-&gt;3)-beta-D-glucosidic linkages in (1-&gt;3)-beta-D-glucans.</text>
        <dbReference type="EC" id="3.2.1.39"/>
    </reaction>
</comment>
<keyword evidence="9" id="KW-0611">Plant defense</keyword>
<dbReference type="FunCoup" id="D8QWP5">
    <property type="interactions" value="214"/>
</dbReference>
<comment type="subcellular location">
    <subcellularLocation>
        <location evidence="2">Cell membrane</location>
        <topology evidence="2">Lipid-anchor</topology>
        <topology evidence="2">GPI-anchor</topology>
    </subcellularLocation>
</comment>
<dbReference type="EC" id="3.2.1.39" evidence="4"/>
<dbReference type="GO" id="GO:0005975">
    <property type="term" value="P:carbohydrate metabolic process"/>
    <property type="evidence" value="ECO:0007669"/>
    <property type="project" value="InterPro"/>
</dbReference>
<evidence type="ECO:0000256" key="10">
    <source>
        <dbReference type="ARBA" id="ARBA00023136"/>
    </source>
</evidence>
<protein>
    <recommendedName>
        <fullName evidence="4">glucan endo-1,3-beta-D-glucosidase</fullName>
        <ecNumber evidence="4">3.2.1.39</ecNumber>
    </recommendedName>
</protein>
<dbReference type="KEGG" id="smo:SELMODRAFT_79527"/>
<dbReference type="GO" id="GO:0042973">
    <property type="term" value="F:glucan endo-1,3-beta-D-glucosidase activity"/>
    <property type="evidence" value="ECO:0007669"/>
    <property type="project" value="UniProtKB-EC"/>
</dbReference>
<dbReference type="GO" id="GO:0006952">
    <property type="term" value="P:defense response"/>
    <property type="evidence" value="ECO:0007669"/>
    <property type="project" value="UniProtKB-KW"/>
</dbReference>
<feature type="domain" description="X8" evidence="16">
    <location>
        <begin position="357"/>
        <end position="453"/>
    </location>
</feature>
<keyword evidence="12" id="KW-0325">Glycoprotein</keyword>
<dbReference type="InParanoid" id="D8QWP5"/>
<dbReference type="Pfam" id="PF00332">
    <property type="entry name" value="Glyco_hydro_17"/>
    <property type="match status" value="1"/>
</dbReference>
<name>D8QWP5_SELML</name>
<keyword evidence="10" id="KW-0472">Membrane</keyword>
<dbReference type="FunFam" id="1.20.58.1040:FF:000001">
    <property type="entry name" value="Glucan endo-1,3-beta-glucosidase 4"/>
    <property type="match status" value="1"/>
</dbReference>
<evidence type="ECO:0000256" key="12">
    <source>
        <dbReference type="ARBA" id="ARBA00023180"/>
    </source>
</evidence>
<keyword evidence="6" id="KW-0449">Lipoprotein</keyword>
<dbReference type="Proteomes" id="UP000001514">
    <property type="component" value="Unassembled WGS sequence"/>
</dbReference>
<dbReference type="InterPro" id="IPR044965">
    <property type="entry name" value="Glyco_hydro_17_plant"/>
</dbReference>
<evidence type="ECO:0000256" key="4">
    <source>
        <dbReference type="ARBA" id="ARBA00012780"/>
    </source>
</evidence>
<evidence type="ECO:0000256" key="5">
    <source>
        <dbReference type="ARBA" id="ARBA00022475"/>
    </source>
</evidence>
<keyword evidence="7" id="KW-0732">Signal</keyword>
<comment type="similarity">
    <text evidence="3 14">Belongs to the glycosyl hydrolase 17 family.</text>
</comment>
<keyword evidence="13 15" id="KW-0326">Glycosidase</keyword>
<evidence type="ECO:0000256" key="11">
    <source>
        <dbReference type="ARBA" id="ARBA00023157"/>
    </source>
</evidence>
<reference evidence="17 18" key="1">
    <citation type="journal article" date="2011" name="Science">
        <title>The Selaginella genome identifies genetic changes associated with the evolution of vascular plants.</title>
        <authorList>
            <person name="Banks J.A."/>
            <person name="Nishiyama T."/>
            <person name="Hasebe M."/>
            <person name="Bowman J.L."/>
            <person name="Gribskov M."/>
            <person name="dePamphilis C."/>
            <person name="Albert V.A."/>
            <person name="Aono N."/>
            <person name="Aoyama T."/>
            <person name="Ambrose B.A."/>
            <person name="Ashton N.W."/>
            <person name="Axtell M.J."/>
            <person name="Barker E."/>
            <person name="Barker M.S."/>
            <person name="Bennetzen J.L."/>
            <person name="Bonawitz N.D."/>
            <person name="Chapple C."/>
            <person name="Cheng C."/>
            <person name="Correa L.G."/>
            <person name="Dacre M."/>
            <person name="DeBarry J."/>
            <person name="Dreyer I."/>
            <person name="Elias M."/>
            <person name="Engstrom E.M."/>
            <person name="Estelle M."/>
            <person name="Feng L."/>
            <person name="Finet C."/>
            <person name="Floyd S.K."/>
            <person name="Frommer W.B."/>
            <person name="Fujita T."/>
            <person name="Gramzow L."/>
            <person name="Gutensohn M."/>
            <person name="Harholt J."/>
            <person name="Hattori M."/>
            <person name="Heyl A."/>
            <person name="Hirai T."/>
            <person name="Hiwatashi Y."/>
            <person name="Ishikawa M."/>
            <person name="Iwata M."/>
            <person name="Karol K.G."/>
            <person name="Koehler B."/>
            <person name="Kolukisaoglu U."/>
            <person name="Kubo M."/>
            <person name="Kurata T."/>
            <person name="Lalonde S."/>
            <person name="Li K."/>
            <person name="Li Y."/>
            <person name="Litt A."/>
            <person name="Lyons E."/>
            <person name="Manning G."/>
            <person name="Maruyama T."/>
            <person name="Michael T.P."/>
            <person name="Mikami K."/>
            <person name="Miyazaki S."/>
            <person name="Morinaga S."/>
            <person name="Murata T."/>
            <person name="Mueller-Roeber B."/>
            <person name="Nelson D.R."/>
            <person name="Obara M."/>
            <person name="Oguri Y."/>
            <person name="Olmstead R.G."/>
            <person name="Onodera N."/>
            <person name="Petersen B.L."/>
            <person name="Pils B."/>
            <person name="Prigge M."/>
            <person name="Rensing S.A."/>
            <person name="Riano-Pachon D.M."/>
            <person name="Roberts A.W."/>
            <person name="Sato Y."/>
            <person name="Scheller H.V."/>
            <person name="Schulz B."/>
            <person name="Schulz C."/>
            <person name="Shakirov E.V."/>
            <person name="Shibagaki N."/>
            <person name="Shinohara N."/>
            <person name="Shippen D.E."/>
            <person name="Soerensen I."/>
            <person name="Sotooka R."/>
            <person name="Sugimoto N."/>
            <person name="Sugita M."/>
            <person name="Sumikawa N."/>
            <person name="Tanurdzic M."/>
            <person name="Theissen G."/>
            <person name="Ulvskov P."/>
            <person name="Wakazuki S."/>
            <person name="Weng J.K."/>
            <person name="Willats W.W."/>
            <person name="Wipf D."/>
            <person name="Wolf P.G."/>
            <person name="Yang L."/>
            <person name="Zimmer A.D."/>
            <person name="Zhu Q."/>
            <person name="Mitros T."/>
            <person name="Hellsten U."/>
            <person name="Loque D."/>
            <person name="Otillar R."/>
            <person name="Salamov A."/>
            <person name="Schmutz J."/>
            <person name="Shapiro H."/>
            <person name="Lindquist E."/>
            <person name="Lucas S."/>
            <person name="Rokhsar D."/>
            <person name="Grigoriev I.V."/>
        </authorList>
    </citation>
    <scope>NUCLEOTIDE SEQUENCE [LARGE SCALE GENOMIC DNA]</scope>
</reference>
<evidence type="ECO:0000256" key="9">
    <source>
        <dbReference type="ARBA" id="ARBA00022821"/>
    </source>
</evidence>
<dbReference type="Pfam" id="PF07983">
    <property type="entry name" value="X8"/>
    <property type="match status" value="1"/>
</dbReference>
<dbReference type="InterPro" id="IPR012946">
    <property type="entry name" value="X8"/>
</dbReference>
<dbReference type="InterPro" id="IPR017853">
    <property type="entry name" value="GH"/>
</dbReference>
<evidence type="ECO:0000256" key="3">
    <source>
        <dbReference type="ARBA" id="ARBA00008773"/>
    </source>
</evidence>
<dbReference type="EMBL" id="GL377568">
    <property type="protein sequence ID" value="EFJ35670.1"/>
    <property type="molecule type" value="Genomic_DNA"/>
</dbReference>
<gene>
    <name evidence="17" type="ORF">SELMODRAFT_79527</name>
</gene>
<evidence type="ECO:0000256" key="13">
    <source>
        <dbReference type="ARBA" id="ARBA00023295"/>
    </source>
</evidence>
<dbReference type="GO" id="GO:0005886">
    <property type="term" value="C:plasma membrane"/>
    <property type="evidence" value="ECO:0000318"/>
    <property type="project" value="GO_Central"/>
</dbReference>
<dbReference type="Gene3D" id="1.20.58.1040">
    <property type="match status" value="1"/>
</dbReference>
<keyword evidence="11" id="KW-1015">Disulfide bond</keyword>
<dbReference type="InterPro" id="IPR000490">
    <property type="entry name" value="Glyco_hydro_17"/>
</dbReference>
<evidence type="ECO:0000259" key="16">
    <source>
        <dbReference type="SMART" id="SM00768"/>
    </source>
</evidence>
<evidence type="ECO:0000256" key="1">
    <source>
        <dbReference type="ARBA" id="ARBA00000382"/>
    </source>
</evidence>
<dbReference type="Gene3D" id="3.20.20.80">
    <property type="entry name" value="Glycosidases"/>
    <property type="match status" value="1"/>
</dbReference>
<keyword evidence="18" id="KW-1185">Reference proteome</keyword>
<dbReference type="eggNOG" id="ENOG502QQHU">
    <property type="taxonomic scope" value="Eukaryota"/>
</dbReference>
<evidence type="ECO:0000256" key="14">
    <source>
        <dbReference type="RuleBase" id="RU004335"/>
    </source>
</evidence>
<accession>D8QWP5</accession>
<organism evidence="18">
    <name type="scientific">Selaginella moellendorffii</name>
    <name type="common">Spikemoss</name>
    <dbReference type="NCBI Taxonomy" id="88036"/>
    <lineage>
        <taxon>Eukaryota</taxon>
        <taxon>Viridiplantae</taxon>
        <taxon>Streptophyta</taxon>
        <taxon>Embryophyta</taxon>
        <taxon>Tracheophyta</taxon>
        <taxon>Lycopodiopsida</taxon>
        <taxon>Selaginellales</taxon>
        <taxon>Selaginellaceae</taxon>
        <taxon>Selaginella</taxon>
    </lineage>
</organism>
<evidence type="ECO:0000256" key="2">
    <source>
        <dbReference type="ARBA" id="ARBA00004609"/>
    </source>
</evidence>
<dbReference type="Gramene" id="EFJ35670">
    <property type="protein sequence ID" value="EFJ35670"/>
    <property type="gene ID" value="SELMODRAFT_79527"/>
</dbReference>
<dbReference type="AlphaFoldDB" id="D8QWP5"/>
<evidence type="ECO:0000313" key="18">
    <source>
        <dbReference type="Proteomes" id="UP000001514"/>
    </source>
</evidence>
<keyword evidence="6" id="KW-0336">GPI-anchor</keyword>
<dbReference type="SMART" id="SM00768">
    <property type="entry name" value="X8"/>
    <property type="match status" value="1"/>
</dbReference>
<proteinExistence type="inferred from homology"/>
<dbReference type="FunFam" id="3.20.20.80:FF:000002">
    <property type="entry name" value="Glucan endo-1,3-beta-glucosidase 3"/>
    <property type="match status" value="1"/>
</dbReference>
<evidence type="ECO:0000256" key="6">
    <source>
        <dbReference type="ARBA" id="ARBA00022622"/>
    </source>
</evidence>
<keyword evidence="8 15" id="KW-0378">Hydrolase</keyword>
<evidence type="ECO:0000256" key="7">
    <source>
        <dbReference type="ARBA" id="ARBA00022729"/>
    </source>
</evidence>